<feature type="region of interest" description="Disordered" evidence="5">
    <location>
        <begin position="311"/>
        <end position="426"/>
    </location>
</feature>
<name>A0A9P4S730_9PEZI</name>
<comment type="caution">
    <text evidence="7">The sequence shown here is derived from an EMBL/GenBank/DDBJ whole genome shotgun (WGS) entry which is preliminary data.</text>
</comment>
<sequence length="472" mass="53532">MNSMNTTLYPPHYILDPLDEEIRGAITLCSINGRSSEASDETSTTTDQEEKNTEDPVEELVWKNPPPAYFNNIPQRKPAPPAKWRYFGGLRSWICRDDRVNYEDNFAGVSLLISKPRTPDDKYSNVSTCAVCLDSFSDNDVYSQPRVLWCGHVFCSTCIAHWVEKSAGPLVHCECGKCRVVSCPLCRKEMWESCTRDVSRVVRYHELVTRAVQNASWMNRAVDKLRSQPKERLDRGIRYYHRSSSALEDENVWYQLGHGSGTVIQDARSAPPEWWWSTRRAVLLSWTQMVRLGIHVPRRRRWGNTGSHFLEGITEQHIDSDADDEASEGEENSSDETSEGFELYSSPSEEDSSHVFSEDLELYVSPGEDQDGLSDGLADSPSEEEYGSAHETSEQEDEPAAEPAEEEGSTPDSASEEEAVEPVYDLEIRANVSPELVTLFRTRDRFLHGSIRYADILELRRILTGLERTLSS</sequence>
<dbReference type="PROSITE" id="PS00518">
    <property type="entry name" value="ZF_RING_1"/>
    <property type="match status" value="1"/>
</dbReference>
<keyword evidence="1" id="KW-0479">Metal-binding</keyword>
<dbReference type="Gene3D" id="3.30.40.10">
    <property type="entry name" value="Zinc/RING finger domain, C3HC4 (zinc finger)"/>
    <property type="match status" value="1"/>
</dbReference>
<dbReference type="GO" id="GO:0008270">
    <property type="term" value="F:zinc ion binding"/>
    <property type="evidence" value="ECO:0007669"/>
    <property type="project" value="UniProtKB-KW"/>
</dbReference>
<dbReference type="OrthoDB" id="6270329at2759"/>
<dbReference type="EMBL" id="MU006100">
    <property type="protein sequence ID" value="KAF2837279.1"/>
    <property type="molecule type" value="Genomic_DNA"/>
</dbReference>
<dbReference type="Pfam" id="PF13445">
    <property type="entry name" value="zf-RING_UBOX"/>
    <property type="match status" value="1"/>
</dbReference>
<evidence type="ECO:0000256" key="1">
    <source>
        <dbReference type="ARBA" id="ARBA00022723"/>
    </source>
</evidence>
<dbReference type="InterPro" id="IPR047126">
    <property type="entry name" value="RNF141-like"/>
</dbReference>
<evidence type="ECO:0000256" key="5">
    <source>
        <dbReference type="SAM" id="MobiDB-lite"/>
    </source>
</evidence>
<feature type="domain" description="RING-type" evidence="6">
    <location>
        <begin position="129"/>
        <end position="187"/>
    </location>
</feature>
<evidence type="ECO:0000259" key="6">
    <source>
        <dbReference type="PROSITE" id="PS50089"/>
    </source>
</evidence>
<keyword evidence="8" id="KW-1185">Reference proteome</keyword>
<feature type="compositionally biased region" description="Acidic residues" evidence="5">
    <location>
        <begin position="321"/>
        <end position="339"/>
    </location>
</feature>
<dbReference type="AlphaFoldDB" id="A0A9P4S730"/>
<dbReference type="Proteomes" id="UP000799429">
    <property type="component" value="Unassembled WGS sequence"/>
</dbReference>
<protein>
    <recommendedName>
        <fullName evidence="6">RING-type domain-containing protein</fullName>
    </recommendedName>
</protein>
<proteinExistence type="predicted"/>
<dbReference type="SUPFAM" id="SSF57850">
    <property type="entry name" value="RING/U-box"/>
    <property type="match status" value="1"/>
</dbReference>
<organism evidence="7 8">
    <name type="scientific">Patellaria atrata CBS 101060</name>
    <dbReference type="NCBI Taxonomy" id="1346257"/>
    <lineage>
        <taxon>Eukaryota</taxon>
        <taxon>Fungi</taxon>
        <taxon>Dikarya</taxon>
        <taxon>Ascomycota</taxon>
        <taxon>Pezizomycotina</taxon>
        <taxon>Dothideomycetes</taxon>
        <taxon>Dothideomycetes incertae sedis</taxon>
        <taxon>Patellariales</taxon>
        <taxon>Patellariaceae</taxon>
        <taxon>Patellaria</taxon>
    </lineage>
</organism>
<dbReference type="InterPro" id="IPR017907">
    <property type="entry name" value="Znf_RING_CS"/>
</dbReference>
<evidence type="ECO:0000313" key="8">
    <source>
        <dbReference type="Proteomes" id="UP000799429"/>
    </source>
</evidence>
<dbReference type="PROSITE" id="PS50089">
    <property type="entry name" value="ZF_RING_2"/>
    <property type="match status" value="1"/>
</dbReference>
<evidence type="ECO:0000256" key="4">
    <source>
        <dbReference type="PROSITE-ProRule" id="PRU00175"/>
    </source>
</evidence>
<evidence type="ECO:0000256" key="3">
    <source>
        <dbReference type="ARBA" id="ARBA00022833"/>
    </source>
</evidence>
<accession>A0A9P4S730</accession>
<feature type="region of interest" description="Disordered" evidence="5">
    <location>
        <begin position="33"/>
        <end position="57"/>
    </location>
</feature>
<dbReference type="InterPro" id="IPR001841">
    <property type="entry name" value="Znf_RING"/>
</dbReference>
<dbReference type="PANTHER" id="PTHR12109">
    <property type="entry name" value="RING FINGER PROTEIN 141-RELATED"/>
    <property type="match status" value="1"/>
</dbReference>
<evidence type="ECO:0000256" key="2">
    <source>
        <dbReference type="ARBA" id="ARBA00022771"/>
    </source>
</evidence>
<dbReference type="InterPro" id="IPR027370">
    <property type="entry name" value="Znf-RING_euk"/>
</dbReference>
<keyword evidence="2 4" id="KW-0863">Zinc-finger</keyword>
<reference evidence="7" key="1">
    <citation type="journal article" date="2020" name="Stud. Mycol.">
        <title>101 Dothideomycetes genomes: a test case for predicting lifestyles and emergence of pathogens.</title>
        <authorList>
            <person name="Haridas S."/>
            <person name="Albert R."/>
            <person name="Binder M."/>
            <person name="Bloem J."/>
            <person name="Labutti K."/>
            <person name="Salamov A."/>
            <person name="Andreopoulos B."/>
            <person name="Baker S."/>
            <person name="Barry K."/>
            <person name="Bills G."/>
            <person name="Bluhm B."/>
            <person name="Cannon C."/>
            <person name="Castanera R."/>
            <person name="Culley D."/>
            <person name="Daum C."/>
            <person name="Ezra D."/>
            <person name="Gonzalez J."/>
            <person name="Henrissat B."/>
            <person name="Kuo A."/>
            <person name="Liang C."/>
            <person name="Lipzen A."/>
            <person name="Lutzoni F."/>
            <person name="Magnuson J."/>
            <person name="Mondo S."/>
            <person name="Nolan M."/>
            <person name="Ohm R."/>
            <person name="Pangilinan J."/>
            <person name="Park H.-J."/>
            <person name="Ramirez L."/>
            <person name="Alfaro M."/>
            <person name="Sun H."/>
            <person name="Tritt A."/>
            <person name="Yoshinaga Y."/>
            <person name="Zwiers L.-H."/>
            <person name="Turgeon B."/>
            <person name="Goodwin S."/>
            <person name="Spatafora J."/>
            <person name="Crous P."/>
            <person name="Grigoriev I."/>
        </authorList>
    </citation>
    <scope>NUCLEOTIDE SEQUENCE</scope>
    <source>
        <strain evidence="7">CBS 101060</strain>
    </source>
</reference>
<dbReference type="InterPro" id="IPR013083">
    <property type="entry name" value="Znf_RING/FYVE/PHD"/>
</dbReference>
<feature type="compositionally biased region" description="Acidic residues" evidence="5">
    <location>
        <begin position="394"/>
        <end position="420"/>
    </location>
</feature>
<gene>
    <name evidence="7" type="ORF">M501DRAFT_1059279</name>
</gene>
<keyword evidence="3" id="KW-0862">Zinc</keyword>
<dbReference type="SMART" id="SM00184">
    <property type="entry name" value="RING"/>
    <property type="match status" value="1"/>
</dbReference>
<evidence type="ECO:0000313" key="7">
    <source>
        <dbReference type="EMBL" id="KAF2837279.1"/>
    </source>
</evidence>